<evidence type="ECO:0000256" key="1">
    <source>
        <dbReference type="SAM" id="MobiDB-lite"/>
    </source>
</evidence>
<dbReference type="EMBL" id="FZNQ01000006">
    <property type="protein sequence ID" value="SNR42701.1"/>
    <property type="molecule type" value="Genomic_DNA"/>
</dbReference>
<evidence type="ECO:0000259" key="2">
    <source>
        <dbReference type="Pfam" id="PF26239"/>
    </source>
</evidence>
<dbReference type="Pfam" id="PF26239">
    <property type="entry name" value="DUF8054"/>
    <property type="match status" value="1"/>
</dbReference>
<feature type="domain" description="DUF8054" evidence="2">
    <location>
        <begin position="12"/>
        <end position="184"/>
    </location>
</feature>
<gene>
    <name evidence="3" type="ORF">SAMN06264855_10623</name>
</gene>
<organism evidence="3 4">
    <name type="scientific">Halorubrum vacuolatum</name>
    <name type="common">Natronobacterium vacuolatum</name>
    <dbReference type="NCBI Taxonomy" id="63740"/>
    <lineage>
        <taxon>Archaea</taxon>
        <taxon>Methanobacteriati</taxon>
        <taxon>Methanobacteriota</taxon>
        <taxon>Stenosarchaea group</taxon>
        <taxon>Halobacteria</taxon>
        <taxon>Halobacteriales</taxon>
        <taxon>Haloferacaceae</taxon>
        <taxon>Halorubrum</taxon>
    </lineage>
</organism>
<protein>
    <recommendedName>
        <fullName evidence="2">DUF8054 domain-containing protein</fullName>
    </recommendedName>
</protein>
<proteinExistence type="predicted"/>
<dbReference type="InterPro" id="IPR058367">
    <property type="entry name" value="DUF8054"/>
</dbReference>
<feature type="region of interest" description="Disordered" evidence="1">
    <location>
        <begin position="169"/>
        <end position="214"/>
    </location>
</feature>
<name>A0A238W8I3_HALVU</name>
<dbReference type="Proteomes" id="UP000198397">
    <property type="component" value="Unassembled WGS sequence"/>
</dbReference>
<reference evidence="3 4" key="1">
    <citation type="submission" date="2017-06" db="EMBL/GenBank/DDBJ databases">
        <authorList>
            <person name="Kim H.J."/>
            <person name="Triplett B.A."/>
        </authorList>
    </citation>
    <scope>NUCLEOTIDE SEQUENCE [LARGE SCALE GENOMIC DNA]</scope>
    <source>
        <strain evidence="3 4">DSM 8800</strain>
    </source>
</reference>
<evidence type="ECO:0000313" key="3">
    <source>
        <dbReference type="EMBL" id="SNR42701.1"/>
    </source>
</evidence>
<feature type="compositionally biased region" description="Polar residues" evidence="1">
    <location>
        <begin position="203"/>
        <end position="214"/>
    </location>
</feature>
<accession>A0A238W8I3</accession>
<evidence type="ECO:0000313" key="4">
    <source>
        <dbReference type="Proteomes" id="UP000198397"/>
    </source>
</evidence>
<sequence>MTDGSDPPELYIPRGTLLRSRVVSDIATTLETALDRSLTGYSTIVPQETLLLSGEAKGVITFEDGVPMLAYNTVTDNGGPAALAELAVPGPYRVELYAVDGAALETAHEADALRIPPGSVATELADAPDLAARTRAAAPEDRHVGEGHEETDALASFLADDDRIEALREQAREEARARAAEWGLTDVLDDEGSTEPTGASDGRNATSVGSSEPF</sequence>
<dbReference type="RefSeq" id="WP_245809924.1">
    <property type="nucleotide sequence ID" value="NZ_FZNQ01000006.1"/>
</dbReference>
<dbReference type="AlphaFoldDB" id="A0A238W8I3"/>
<feature type="compositionally biased region" description="Basic and acidic residues" evidence="1">
    <location>
        <begin position="169"/>
        <end position="179"/>
    </location>
</feature>
<keyword evidence="4" id="KW-1185">Reference proteome</keyword>